<keyword evidence="3" id="KW-1185">Reference proteome</keyword>
<evidence type="ECO:0000313" key="3">
    <source>
        <dbReference type="Proteomes" id="UP001066276"/>
    </source>
</evidence>
<feature type="region of interest" description="Disordered" evidence="1">
    <location>
        <begin position="1"/>
        <end position="40"/>
    </location>
</feature>
<sequence>MAAPAAAIDAQQPAKSSAEANTTVASSSSHSAADSGMRPLSPLLDLGDIRSEHERLGLLVPMEIKEKIWKCTYIDIFDLLVDRPEKDEVGLLWSLFCCEMPISAPGKQRSL</sequence>
<organism evidence="2 3">
    <name type="scientific">Pleurodeles waltl</name>
    <name type="common">Iberian ribbed newt</name>
    <dbReference type="NCBI Taxonomy" id="8319"/>
    <lineage>
        <taxon>Eukaryota</taxon>
        <taxon>Metazoa</taxon>
        <taxon>Chordata</taxon>
        <taxon>Craniata</taxon>
        <taxon>Vertebrata</taxon>
        <taxon>Euteleostomi</taxon>
        <taxon>Amphibia</taxon>
        <taxon>Batrachia</taxon>
        <taxon>Caudata</taxon>
        <taxon>Salamandroidea</taxon>
        <taxon>Salamandridae</taxon>
        <taxon>Pleurodelinae</taxon>
        <taxon>Pleurodeles</taxon>
    </lineage>
</organism>
<evidence type="ECO:0000313" key="2">
    <source>
        <dbReference type="EMBL" id="KAJ1163622.1"/>
    </source>
</evidence>
<name>A0AAV7SHV8_PLEWA</name>
<reference evidence="2" key="1">
    <citation type="journal article" date="2022" name="bioRxiv">
        <title>Sequencing and chromosome-scale assembly of the giantPleurodeles waltlgenome.</title>
        <authorList>
            <person name="Brown T."/>
            <person name="Elewa A."/>
            <person name="Iarovenko S."/>
            <person name="Subramanian E."/>
            <person name="Araus A.J."/>
            <person name="Petzold A."/>
            <person name="Susuki M."/>
            <person name="Suzuki K.-i.T."/>
            <person name="Hayashi T."/>
            <person name="Toyoda A."/>
            <person name="Oliveira C."/>
            <person name="Osipova E."/>
            <person name="Leigh N.D."/>
            <person name="Simon A."/>
            <person name="Yun M.H."/>
        </authorList>
    </citation>
    <scope>NUCLEOTIDE SEQUENCE</scope>
    <source>
        <strain evidence="2">20211129_DDA</strain>
        <tissue evidence="2">Liver</tissue>
    </source>
</reference>
<feature type="compositionally biased region" description="Low complexity" evidence="1">
    <location>
        <begin position="25"/>
        <end position="35"/>
    </location>
</feature>
<dbReference type="Proteomes" id="UP001066276">
    <property type="component" value="Chromosome 4_2"/>
</dbReference>
<feature type="compositionally biased region" description="Low complexity" evidence="1">
    <location>
        <begin position="1"/>
        <end position="14"/>
    </location>
</feature>
<accession>A0AAV7SHV8</accession>
<dbReference type="EMBL" id="JANPWB010000008">
    <property type="protein sequence ID" value="KAJ1163622.1"/>
    <property type="molecule type" value="Genomic_DNA"/>
</dbReference>
<evidence type="ECO:0000256" key="1">
    <source>
        <dbReference type="SAM" id="MobiDB-lite"/>
    </source>
</evidence>
<comment type="caution">
    <text evidence="2">The sequence shown here is derived from an EMBL/GenBank/DDBJ whole genome shotgun (WGS) entry which is preliminary data.</text>
</comment>
<dbReference type="AlphaFoldDB" id="A0AAV7SHV8"/>
<proteinExistence type="predicted"/>
<protein>
    <submittedName>
        <fullName evidence="2">Uncharacterized protein</fullName>
    </submittedName>
</protein>
<gene>
    <name evidence="2" type="ORF">NDU88_004078</name>
</gene>